<dbReference type="RefSeq" id="WP_320250554.1">
    <property type="nucleotide sequence ID" value="NZ_JAVIIQ010000008.1"/>
</dbReference>
<proteinExistence type="inferred from homology"/>
<comment type="similarity">
    <text evidence="1">Belongs to the short-chain dehydrogenases/reductases (SDR) family.</text>
</comment>
<dbReference type="EC" id="1.-.-.-" evidence="4"/>
<dbReference type="PROSITE" id="PS00061">
    <property type="entry name" value="ADH_SHORT"/>
    <property type="match status" value="1"/>
</dbReference>
<organism evidence="4 5">
    <name type="scientific">Mesorhizobium vachelliae</name>
    <dbReference type="NCBI Taxonomy" id="3072309"/>
    <lineage>
        <taxon>Bacteria</taxon>
        <taxon>Pseudomonadati</taxon>
        <taxon>Pseudomonadota</taxon>
        <taxon>Alphaproteobacteria</taxon>
        <taxon>Hyphomicrobiales</taxon>
        <taxon>Phyllobacteriaceae</taxon>
        <taxon>Mesorhizobium</taxon>
    </lineage>
</organism>
<dbReference type="NCBIfam" id="NF005559">
    <property type="entry name" value="PRK07231.1"/>
    <property type="match status" value="1"/>
</dbReference>
<evidence type="ECO:0000256" key="2">
    <source>
        <dbReference type="ARBA" id="ARBA00023002"/>
    </source>
</evidence>
<dbReference type="Gene3D" id="3.40.50.720">
    <property type="entry name" value="NAD(P)-binding Rossmann-like Domain"/>
    <property type="match status" value="1"/>
</dbReference>
<dbReference type="PRINTS" id="PR00080">
    <property type="entry name" value="SDRFAMILY"/>
</dbReference>
<name>A0ABU5A8Q0_9HYPH</name>
<comment type="caution">
    <text evidence="4">The sequence shown here is derived from an EMBL/GenBank/DDBJ whole genome shotgun (WGS) entry which is preliminary data.</text>
</comment>
<dbReference type="SUPFAM" id="SSF51735">
    <property type="entry name" value="NAD(P)-binding Rossmann-fold domains"/>
    <property type="match status" value="1"/>
</dbReference>
<dbReference type="InterPro" id="IPR002347">
    <property type="entry name" value="SDR_fam"/>
</dbReference>
<evidence type="ECO:0000259" key="3">
    <source>
        <dbReference type="SMART" id="SM00822"/>
    </source>
</evidence>
<accession>A0ABU5A8Q0</accession>
<evidence type="ECO:0000313" key="5">
    <source>
        <dbReference type="Proteomes" id="UP001285154"/>
    </source>
</evidence>
<evidence type="ECO:0000256" key="1">
    <source>
        <dbReference type="ARBA" id="ARBA00006484"/>
    </source>
</evidence>
<protein>
    <submittedName>
        <fullName evidence="4">SDR family oxidoreductase</fullName>
        <ecNumber evidence="4">1.-.-.-</ecNumber>
    </submittedName>
</protein>
<dbReference type="EMBL" id="JAVIIQ010000008">
    <property type="protein sequence ID" value="MDX8533575.1"/>
    <property type="molecule type" value="Genomic_DNA"/>
</dbReference>
<keyword evidence="2 4" id="KW-0560">Oxidoreductase</keyword>
<dbReference type="SMART" id="SM00822">
    <property type="entry name" value="PKS_KR"/>
    <property type="match status" value="1"/>
</dbReference>
<dbReference type="PANTHER" id="PTHR42760">
    <property type="entry name" value="SHORT-CHAIN DEHYDROGENASES/REDUCTASES FAMILY MEMBER"/>
    <property type="match status" value="1"/>
</dbReference>
<dbReference type="CDD" id="cd05233">
    <property type="entry name" value="SDR_c"/>
    <property type="match status" value="1"/>
</dbReference>
<gene>
    <name evidence="4" type="ORF">RFM42_21475</name>
</gene>
<reference evidence="4 5" key="1">
    <citation type="submission" date="2023-08" db="EMBL/GenBank/DDBJ databases">
        <title>Implementing the SeqCode for naming new Mesorhizobium species isolated from Vachellia karroo root nodules.</title>
        <authorList>
            <person name="Van Lill M."/>
        </authorList>
    </citation>
    <scope>NUCLEOTIDE SEQUENCE [LARGE SCALE GENOMIC DNA]</scope>
    <source>
        <strain evidence="4 5">VK25D</strain>
    </source>
</reference>
<dbReference type="InterPro" id="IPR020904">
    <property type="entry name" value="Sc_DH/Rdtase_CS"/>
</dbReference>
<dbReference type="GO" id="GO:0016491">
    <property type="term" value="F:oxidoreductase activity"/>
    <property type="evidence" value="ECO:0007669"/>
    <property type="project" value="UniProtKB-KW"/>
</dbReference>
<feature type="domain" description="Ketoreductase" evidence="3">
    <location>
        <begin position="11"/>
        <end position="183"/>
    </location>
</feature>
<dbReference type="PRINTS" id="PR00081">
    <property type="entry name" value="GDHRDH"/>
</dbReference>
<dbReference type="InterPro" id="IPR057326">
    <property type="entry name" value="KR_dom"/>
</dbReference>
<sequence>MAARENNLLGKIAIVTGGGRGIGRAIVDRLVGDGARVLTCGRGKRPDNLAAEVSWVQADVGKSSDAEAIVKAARDAFGAPTILINNAGIQITKTVAETTDEDWDLVIGANCRGVFNMCRAVLPLIAEHGGSIVNIGSISGNVADPRMAVYNASKAFAHGLTRSIAVDHGPKVRCNAICPGWIMTEMAADGFDLAHDPARAKADAIARHPAGRLGKPSDIANAVAWLVSDQAAFATGQCFVLDGGLTAASPLQPGLF</sequence>
<keyword evidence="5" id="KW-1185">Reference proteome</keyword>
<dbReference type="InterPro" id="IPR036291">
    <property type="entry name" value="NAD(P)-bd_dom_sf"/>
</dbReference>
<dbReference type="Proteomes" id="UP001285154">
    <property type="component" value="Unassembled WGS sequence"/>
</dbReference>
<dbReference type="PANTHER" id="PTHR42760:SF133">
    <property type="entry name" value="3-OXOACYL-[ACYL-CARRIER-PROTEIN] REDUCTASE"/>
    <property type="match status" value="1"/>
</dbReference>
<evidence type="ECO:0000313" key="4">
    <source>
        <dbReference type="EMBL" id="MDX8533575.1"/>
    </source>
</evidence>
<dbReference type="Pfam" id="PF13561">
    <property type="entry name" value="adh_short_C2"/>
    <property type="match status" value="1"/>
</dbReference>